<evidence type="ECO:0000313" key="2">
    <source>
        <dbReference type="EMBL" id="VUZ45870.1"/>
    </source>
</evidence>
<sequence>MVSRRSRAVSEKPPERVSSNLSFFEETILPGPNMPLQHFLPLRYESECELCSNSVDSYYAHSRNPWRNR</sequence>
<accession>A0A564YRF2</accession>
<dbReference type="EMBL" id="CABIJS010000333">
    <property type="protein sequence ID" value="VUZ49261.1"/>
    <property type="molecule type" value="Genomic_DNA"/>
</dbReference>
<dbReference type="EMBL" id="CABIJS010000183">
    <property type="protein sequence ID" value="VUZ45660.1"/>
    <property type="molecule type" value="Genomic_DNA"/>
</dbReference>
<protein>
    <submittedName>
        <fullName evidence="4">Uncharacterized protein</fullName>
    </submittedName>
</protein>
<evidence type="ECO:0000313" key="4">
    <source>
        <dbReference type="EMBL" id="VUZ49263.1"/>
    </source>
</evidence>
<gene>
    <name evidence="1" type="ORF">WMSIL1_LOCUS5611</name>
    <name evidence="2" type="ORF">WMSIL1_LOCUS5777</name>
    <name evidence="4" type="ORF">WMSIL1_LOCUS8613</name>
    <name evidence="3" type="ORF">WMSIL1_LOCUS8614</name>
</gene>
<dbReference type="EMBL" id="CABIJS010000333">
    <property type="protein sequence ID" value="VUZ49263.1"/>
    <property type="molecule type" value="Genomic_DNA"/>
</dbReference>
<reference evidence="4 5" key="1">
    <citation type="submission" date="2019-07" db="EMBL/GenBank/DDBJ databases">
        <authorList>
            <person name="Jastrzebski P J."/>
            <person name="Paukszto L."/>
            <person name="Jastrzebski P J."/>
        </authorList>
    </citation>
    <scope>NUCLEOTIDE SEQUENCE [LARGE SCALE GENOMIC DNA]</scope>
    <source>
        <strain evidence="4 5">WMS-il1</strain>
    </source>
</reference>
<feature type="non-terminal residue" evidence="4">
    <location>
        <position position="69"/>
    </location>
</feature>
<dbReference type="Proteomes" id="UP000321570">
    <property type="component" value="Unassembled WGS sequence"/>
</dbReference>
<evidence type="ECO:0000313" key="1">
    <source>
        <dbReference type="EMBL" id="VUZ45660.1"/>
    </source>
</evidence>
<dbReference type="AlphaFoldDB" id="A0A564YRF2"/>
<proteinExistence type="predicted"/>
<dbReference type="EMBL" id="CABIJS010000195">
    <property type="protein sequence ID" value="VUZ45870.1"/>
    <property type="molecule type" value="Genomic_DNA"/>
</dbReference>
<name>A0A564YRF2_HYMDI</name>
<evidence type="ECO:0000313" key="5">
    <source>
        <dbReference type="Proteomes" id="UP000321570"/>
    </source>
</evidence>
<organism evidence="4 5">
    <name type="scientific">Hymenolepis diminuta</name>
    <name type="common">Rat tapeworm</name>
    <dbReference type="NCBI Taxonomy" id="6216"/>
    <lineage>
        <taxon>Eukaryota</taxon>
        <taxon>Metazoa</taxon>
        <taxon>Spiralia</taxon>
        <taxon>Lophotrochozoa</taxon>
        <taxon>Platyhelminthes</taxon>
        <taxon>Cestoda</taxon>
        <taxon>Eucestoda</taxon>
        <taxon>Cyclophyllidea</taxon>
        <taxon>Hymenolepididae</taxon>
        <taxon>Hymenolepis</taxon>
    </lineage>
</organism>
<keyword evidence="5" id="KW-1185">Reference proteome</keyword>
<evidence type="ECO:0000313" key="3">
    <source>
        <dbReference type="EMBL" id="VUZ49261.1"/>
    </source>
</evidence>